<accession>M2YMC3</accession>
<dbReference type="InterPro" id="IPR047121">
    <property type="entry name" value="YjiB-like"/>
</dbReference>
<evidence type="ECO:0000313" key="3">
    <source>
        <dbReference type="Proteomes" id="UP000016933"/>
    </source>
</evidence>
<dbReference type="PANTHER" id="PTHR36448:SF3">
    <property type="entry name" value="CUPIN TYPE-2 DOMAIN-CONTAINING PROTEIN"/>
    <property type="match status" value="1"/>
</dbReference>
<dbReference type="InterPro" id="IPR014710">
    <property type="entry name" value="RmlC-like_jellyroll"/>
</dbReference>
<proteinExistence type="predicted"/>
<dbReference type="OrthoDB" id="3650839at2759"/>
<dbReference type="HOGENOM" id="CLU_084522_0_0_1"/>
<name>M2YMC3_DOTSN</name>
<dbReference type="PANTHER" id="PTHR36448">
    <property type="entry name" value="BLR7373 PROTEIN"/>
    <property type="match status" value="1"/>
</dbReference>
<dbReference type="Gene3D" id="2.60.120.10">
    <property type="entry name" value="Jelly Rolls"/>
    <property type="match status" value="1"/>
</dbReference>
<feature type="domain" description="Cupin type-1" evidence="1">
    <location>
        <begin position="67"/>
        <end position="131"/>
    </location>
</feature>
<gene>
    <name evidence="2" type="ORF">DOTSEDRAFT_63426</name>
</gene>
<dbReference type="eggNOG" id="ENOG502SJKY">
    <property type="taxonomic scope" value="Eukaryota"/>
</dbReference>
<evidence type="ECO:0000313" key="2">
    <source>
        <dbReference type="EMBL" id="EME43151.1"/>
    </source>
</evidence>
<dbReference type="AlphaFoldDB" id="M2YMC3"/>
<organism evidence="2 3">
    <name type="scientific">Dothistroma septosporum (strain NZE10 / CBS 128990)</name>
    <name type="common">Red band needle blight fungus</name>
    <name type="synonym">Mycosphaerella pini</name>
    <dbReference type="NCBI Taxonomy" id="675120"/>
    <lineage>
        <taxon>Eukaryota</taxon>
        <taxon>Fungi</taxon>
        <taxon>Dikarya</taxon>
        <taxon>Ascomycota</taxon>
        <taxon>Pezizomycotina</taxon>
        <taxon>Dothideomycetes</taxon>
        <taxon>Dothideomycetidae</taxon>
        <taxon>Mycosphaerellales</taxon>
        <taxon>Mycosphaerellaceae</taxon>
        <taxon>Dothistroma</taxon>
    </lineage>
</organism>
<protein>
    <recommendedName>
        <fullName evidence="1">Cupin type-1 domain-containing protein</fullName>
    </recommendedName>
</protein>
<dbReference type="CDD" id="cd02219">
    <property type="entry name" value="cupin_YjlB-like"/>
    <property type="match status" value="1"/>
</dbReference>
<reference evidence="2 3" key="2">
    <citation type="journal article" date="2012" name="PLoS Pathog.">
        <title>Diverse lifestyles and strategies of plant pathogenesis encoded in the genomes of eighteen Dothideomycetes fungi.</title>
        <authorList>
            <person name="Ohm R.A."/>
            <person name="Feau N."/>
            <person name="Henrissat B."/>
            <person name="Schoch C.L."/>
            <person name="Horwitz B.A."/>
            <person name="Barry K.W."/>
            <person name="Condon B.J."/>
            <person name="Copeland A.C."/>
            <person name="Dhillon B."/>
            <person name="Glaser F."/>
            <person name="Hesse C.N."/>
            <person name="Kosti I."/>
            <person name="LaButti K."/>
            <person name="Lindquist E.A."/>
            <person name="Lucas S."/>
            <person name="Salamov A.A."/>
            <person name="Bradshaw R.E."/>
            <person name="Ciuffetti L."/>
            <person name="Hamelin R.C."/>
            <person name="Kema G.H.J."/>
            <person name="Lawrence C."/>
            <person name="Scott J.A."/>
            <person name="Spatafora J.W."/>
            <person name="Turgeon B.G."/>
            <person name="de Wit P.J.G.M."/>
            <person name="Zhong S."/>
            <person name="Goodwin S.B."/>
            <person name="Grigoriev I.V."/>
        </authorList>
    </citation>
    <scope>NUCLEOTIDE SEQUENCE [LARGE SCALE GENOMIC DNA]</scope>
    <source>
        <strain evidence="3">NZE10 / CBS 128990</strain>
    </source>
</reference>
<sequence length="225" mass="25311">MPEVKKYRLEPTNLIPNSPYPLLHYQGLMRRYTPSNGGKLSDIHNLYTSNSWVTHWIFRYGPTQLSHYHSHAHECMTVLSGTATIRFGVADTSDDMAENTYRGKWEEGGIEVAANEGDVFIIPAGVAHKTYDPKPWSPEVKLLTPGNAKRIDAEDPAKALDEIRLEGFTMMGCYPEGQTWDFAVGTESREFQEVWSVPKPMSDPVLGEGEEGLAGLWREGKRARL</sequence>
<dbReference type="InterPro" id="IPR011051">
    <property type="entry name" value="RmlC_Cupin_sf"/>
</dbReference>
<keyword evidence="3" id="KW-1185">Reference proteome</keyword>
<dbReference type="OMA" id="IFRYGPT"/>
<dbReference type="InterPro" id="IPR006045">
    <property type="entry name" value="Cupin_1"/>
</dbReference>
<reference evidence="3" key="1">
    <citation type="journal article" date="2012" name="PLoS Genet.">
        <title>The genomes of the fungal plant pathogens Cladosporium fulvum and Dothistroma septosporum reveal adaptation to different hosts and lifestyles but also signatures of common ancestry.</title>
        <authorList>
            <person name="de Wit P.J.G.M."/>
            <person name="van der Burgt A."/>
            <person name="Oekmen B."/>
            <person name="Stergiopoulos I."/>
            <person name="Abd-Elsalam K.A."/>
            <person name="Aerts A.L."/>
            <person name="Bahkali A.H."/>
            <person name="Beenen H.G."/>
            <person name="Chettri P."/>
            <person name="Cox M.P."/>
            <person name="Datema E."/>
            <person name="de Vries R.P."/>
            <person name="Dhillon B."/>
            <person name="Ganley A.R."/>
            <person name="Griffiths S.A."/>
            <person name="Guo Y."/>
            <person name="Hamelin R.C."/>
            <person name="Henrissat B."/>
            <person name="Kabir M.S."/>
            <person name="Jashni M.K."/>
            <person name="Kema G."/>
            <person name="Klaubauf S."/>
            <person name="Lapidus A."/>
            <person name="Levasseur A."/>
            <person name="Lindquist E."/>
            <person name="Mehrabi R."/>
            <person name="Ohm R.A."/>
            <person name="Owen T.J."/>
            <person name="Salamov A."/>
            <person name="Schwelm A."/>
            <person name="Schijlen E."/>
            <person name="Sun H."/>
            <person name="van den Burg H.A."/>
            <person name="van Ham R.C.H.J."/>
            <person name="Zhang S."/>
            <person name="Goodwin S.B."/>
            <person name="Grigoriev I.V."/>
            <person name="Collemare J."/>
            <person name="Bradshaw R.E."/>
        </authorList>
    </citation>
    <scope>NUCLEOTIDE SEQUENCE [LARGE SCALE GENOMIC DNA]</scope>
    <source>
        <strain evidence="3">NZE10 / CBS 128990</strain>
    </source>
</reference>
<evidence type="ECO:0000259" key="1">
    <source>
        <dbReference type="Pfam" id="PF00190"/>
    </source>
</evidence>
<dbReference type="Pfam" id="PF00190">
    <property type="entry name" value="Cupin_1"/>
    <property type="match status" value="1"/>
</dbReference>
<dbReference type="SUPFAM" id="SSF51182">
    <property type="entry name" value="RmlC-like cupins"/>
    <property type="match status" value="1"/>
</dbReference>
<dbReference type="EMBL" id="KB446540">
    <property type="protein sequence ID" value="EME43151.1"/>
    <property type="molecule type" value="Genomic_DNA"/>
</dbReference>
<dbReference type="Proteomes" id="UP000016933">
    <property type="component" value="Unassembled WGS sequence"/>
</dbReference>